<sequence length="120" mass="14295">MNVRKKDEKTLYKKLKRLLAGLFIDIELVQYLSARKLYKLMWRVIKLHDKYDYSKKEVKELAKVIVNSDFENVDFKDATVIADFVAFAIAINIIEKIEYTECHESTYVNRFYSDFPLTLE</sequence>
<evidence type="ECO:0000313" key="1">
    <source>
        <dbReference type="EMBL" id="TCG11032.1"/>
    </source>
</evidence>
<proteinExistence type="predicted"/>
<comment type="caution">
    <text evidence="1">The sequence shown here is derived from an EMBL/GenBank/DDBJ whole genome shotgun (WGS) entry which is preliminary data.</text>
</comment>
<dbReference type="RefSeq" id="WP_131613475.1">
    <property type="nucleotide sequence ID" value="NZ_PSZP01000015.1"/>
</dbReference>
<name>A0A4R0XNG9_9MOLU</name>
<dbReference type="AlphaFoldDB" id="A0A4R0XNG9"/>
<gene>
    <name evidence="1" type="ORF">C4B25_02455</name>
</gene>
<organism evidence="1 2">
    <name type="scientific">Mycoplasma todarodis</name>
    <dbReference type="NCBI Taxonomy" id="1937191"/>
    <lineage>
        <taxon>Bacteria</taxon>
        <taxon>Bacillati</taxon>
        <taxon>Mycoplasmatota</taxon>
        <taxon>Mollicutes</taxon>
        <taxon>Mycoplasmataceae</taxon>
        <taxon>Mycoplasma</taxon>
    </lineage>
</organism>
<reference evidence="1 2" key="1">
    <citation type="submission" date="2018-02" db="EMBL/GenBank/DDBJ databases">
        <title>Mycoplasma marinum and Mycoplasma todarodis sp. nov., moderately halophilic and psychrotolerant mycoplasmas isolated from cephalopods.</title>
        <authorList>
            <person name="Viver T."/>
        </authorList>
    </citation>
    <scope>NUCLEOTIDE SEQUENCE [LARGE SCALE GENOMIC DNA]</scope>
    <source>
        <strain evidence="1 2">5H</strain>
    </source>
</reference>
<accession>A0A4R0XNG9</accession>
<keyword evidence="2" id="KW-1185">Reference proteome</keyword>
<dbReference type="EMBL" id="PSZP01000015">
    <property type="protein sequence ID" value="TCG11032.1"/>
    <property type="molecule type" value="Genomic_DNA"/>
</dbReference>
<protein>
    <submittedName>
        <fullName evidence="1">Uncharacterized protein</fullName>
    </submittedName>
</protein>
<dbReference type="OrthoDB" id="9907756at2"/>
<evidence type="ECO:0000313" key="2">
    <source>
        <dbReference type="Proteomes" id="UP000291072"/>
    </source>
</evidence>
<dbReference type="Proteomes" id="UP000291072">
    <property type="component" value="Unassembled WGS sequence"/>
</dbReference>